<dbReference type="EMBL" id="BFBR01000004">
    <property type="protein sequence ID" value="GBF57878.1"/>
    <property type="molecule type" value="Genomic_DNA"/>
</dbReference>
<evidence type="ECO:0000313" key="1">
    <source>
        <dbReference type="EMBL" id="GBF57878.1"/>
    </source>
</evidence>
<name>A0A2P2E9Z2_9PROT</name>
<keyword evidence="2" id="KW-1185">Reference proteome</keyword>
<dbReference type="AlphaFoldDB" id="A0A2P2E9Z2"/>
<evidence type="ECO:0000313" key="2">
    <source>
        <dbReference type="Proteomes" id="UP000245086"/>
    </source>
</evidence>
<proteinExistence type="predicted"/>
<reference evidence="1 2" key="1">
    <citation type="journal article" date="2018" name="Genome Announc.">
        <title>Draft Genome Sequence of "Candidatus Phycosocius bacilliformis," an Alphaproteobacterial Ectosymbiont of the Hydrocarbon-Producing Green Alga Botryococcus braunii.</title>
        <authorList>
            <person name="Tanabe Y."/>
            <person name="Yamaguchi H."/>
            <person name="Watanabe M.M."/>
        </authorList>
    </citation>
    <scope>NUCLEOTIDE SEQUENCE [LARGE SCALE GENOMIC DNA]</scope>
    <source>
        <strain evidence="1 2">BOTRYCO-2</strain>
    </source>
</reference>
<protein>
    <submittedName>
        <fullName evidence="1">Uncharacterized protein</fullName>
    </submittedName>
</protein>
<comment type="caution">
    <text evidence="1">The sequence shown here is derived from an EMBL/GenBank/DDBJ whole genome shotgun (WGS) entry which is preliminary data.</text>
</comment>
<dbReference type="RefSeq" id="WP_133245756.1">
    <property type="nucleotide sequence ID" value="NZ_BFBR01000004.1"/>
</dbReference>
<sequence>MTYFGLQNLADRISKLEKKFIHGAARCSMAIHGDESIDLRIEVSSNRFCSLEVSITEHAFDLNIDGKIGESDLLHDDYDFYKMITSIVSGEIVIISRSFLNIRSSETFYLYENGIEYFNSSQISIPFVKKYSKEITYYYESYLQTGK</sequence>
<organism evidence="1 2">
    <name type="scientific">Candidatus Phycosocius bacilliformis</name>
    <dbReference type="NCBI Taxonomy" id="1445552"/>
    <lineage>
        <taxon>Bacteria</taxon>
        <taxon>Pseudomonadati</taxon>
        <taxon>Pseudomonadota</taxon>
        <taxon>Alphaproteobacteria</taxon>
        <taxon>Caulobacterales</taxon>
        <taxon>Caulobacterales incertae sedis</taxon>
        <taxon>Candidatus Phycosocius</taxon>
    </lineage>
</organism>
<dbReference type="Proteomes" id="UP000245086">
    <property type="component" value="Unassembled WGS sequence"/>
</dbReference>
<accession>A0A2P2E9Z2</accession>
<gene>
    <name evidence="1" type="ORF">PbB2_01548</name>
</gene>